<keyword evidence="2" id="KW-1185">Reference proteome</keyword>
<evidence type="ECO:0000313" key="2">
    <source>
        <dbReference type="Proteomes" id="UP001140234"/>
    </source>
</evidence>
<proteinExistence type="predicted"/>
<dbReference type="Proteomes" id="UP001140234">
    <property type="component" value="Unassembled WGS sequence"/>
</dbReference>
<name>A0ACC1K9C3_9FUNG</name>
<gene>
    <name evidence="1" type="primary">TPM2</name>
    <name evidence="1" type="ORF">IWQ57_000156</name>
</gene>
<organism evidence="1 2">
    <name type="scientific">Coemansia nantahalensis</name>
    <dbReference type="NCBI Taxonomy" id="2789366"/>
    <lineage>
        <taxon>Eukaryota</taxon>
        <taxon>Fungi</taxon>
        <taxon>Fungi incertae sedis</taxon>
        <taxon>Zoopagomycota</taxon>
        <taxon>Kickxellomycotina</taxon>
        <taxon>Kickxellomycetes</taxon>
        <taxon>Kickxellales</taxon>
        <taxon>Kickxellaceae</taxon>
        <taxon>Coemansia</taxon>
    </lineage>
</organism>
<dbReference type="EMBL" id="JANBUJ010000001">
    <property type="protein sequence ID" value="KAJ2775999.1"/>
    <property type="molecule type" value="Genomic_DNA"/>
</dbReference>
<reference evidence="1" key="1">
    <citation type="submission" date="2022-07" db="EMBL/GenBank/DDBJ databases">
        <title>Phylogenomic reconstructions and comparative analyses of Kickxellomycotina fungi.</title>
        <authorList>
            <person name="Reynolds N.K."/>
            <person name="Stajich J.E."/>
            <person name="Barry K."/>
            <person name="Grigoriev I.V."/>
            <person name="Crous P."/>
            <person name="Smith M.E."/>
        </authorList>
    </citation>
    <scope>NUCLEOTIDE SEQUENCE</scope>
    <source>
        <strain evidence="1">CBS 109366</strain>
    </source>
</reference>
<comment type="caution">
    <text evidence="1">The sequence shown here is derived from an EMBL/GenBank/DDBJ whole genome shotgun (WGS) entry which is preliminary data.</text>
</comment>
<evidence type="ECO:0000313" key="1">
    <source>
        <dbReference type="EMBL" id="KAJ2775999.1"/>
    </source>
</evidence>
<sequence>MDKLREKISSLRAEIEAANERAETAELALKQLGDQQTERDQEIISYQNRIRRLEEVAQETEGQLDAAKQVQRDNEATLNESDVLAKKVSVMEEKLDETENQLREALEKIRAYDLENENLQRIITQHGKDKEIMEQKYDELSEKYTTTKHELDETIKMLETI</sequence>
<protein>
    <submittedName>
        <fullName evidence="1">Tropomyosin-2</fullName>
    </submittedName>
</protein>
<accession>A0ACC1K9C3</accession>